<proteinExistence type="predicted"/>
<feature type="domain" description="N-acetyltransferase" evidence="1">
    <location>
        <begin position="60"/>
        <end position="216"/>
    </location>
</feature>
<organism evidence="2 3">
    <name type="scientific">Zasmidium cellare ATCC 36951</name>
    <dbReference type="NCBI Taxonomy" id="1080233"/>
    <lineage>
        <taxon>Eukaryota</taxon>
        <taxon>Fungi</taxon>
        <taxon>Dikarya</taxon>
        <taxon>Ascomycota</taxon>
        <taxon>Pezizomycotina</taxon>
        <taxon>Dothideomycetes</taxon>
        <taxon>Dothideomycetidae</taxon>
        <taxon>Mycosphaerellales</taxon>
        <taxon>Mycosphaerellaceae</taxon>
        <taxon>Zasmidium</taxon>
    </lineage>
</organism>
<dbReference type="InterPro" id="IPR052523">
    <property type="entry name" value="Trichothecene_AcTrans"/>
</dbReference>
<name>A0A6A6D6D6_ZASCE</name>
<dbReference type="GO" id="GO:0016747">
    <property type="term" value="F:acyltransferase activity, transferring groups other than amino-acyl groups"/>
    <property type="evidence" value="ECO:0007669"/>
    <property type="project" value="InterPro"/>
</dbReference>
<dbReference type="PANTHER" id="PTHR42791">
    <property type="entry name" value="GNAT FAMILY ACETYLTRANSFERASE"/>
    <property type="match status" value="1"/>
</dbReference>
<evidence type="ECO:0000313" key="2">
    <source>
        <dbReference type="EMBL" id="KAF2173719.1"/>
    </source>
</evidence>
<dbReference type="GeneID" id="54564279"/>
<accession>A0A6A6D6D6</accession>
<dbReference type="InterPro" id="IPR016181">
    <property type="entry name" value="Acyl_CoA_acyltransferase"/>
</dbReference>
<protein>
    <recommendedName>
        <fullName evidence="1">N-acetyltransferase domain-containing protein</fullName>
    </recommendedName>
</protein>
<evidence type="ECO:0000259" key="1">
    <source>
        <dbReference type="PROSITE" id="PS51186"/>
    </source>
</evidence>
<dbReference type="AlphaFoldDB" id="A0A6A6D6D6"/>
<dbReference type="Pfam" id="PF00583">
    <property type="entry name" value="Acetyltransf_1"/>
    <property type="match status" value="1"/>
</dbReference>
<sequence>MTTQTTTTHLADPTRYHIRPATPADFPSMTTTFCASFNAPFWLHLIPPDAAHHAWWNEAFALSHANPTDRQFIVEDLHNDRAIVAFSRWMLPQEDGNQERLWPEMREGEWDMELVGAFFGGMEENRRVVMGERKHWMCELLGTHEAHQNRGIAASLLKWGTDQADQEGLETYLDGSAKGQPYYIKRHGFKAEKDIPIPDREEYGSYKYVSMVRPPQKG</sequence>
<dbReference type="RefSeq" id="XP_033674608.1">
    <property type="nucleotide sequence ID" value="XM_033811007.1"/>
</dbReference>
<gene>
    <name evidence="2" type="ORF">M409DRAFT_48654</name>
</gene>
<dbReference type="Proteomes" id="UP000799537">
    <property type="component" value="Unassembled WGS sequence"/>
</dbReference>
<dbReference type="Gene3D" id="3.40.630.30">
    <property type="match status" value="1"/>
</dbReference>
<dbReference type="PROSITE" id="PS51186">
    <property type="entry name" value="GNAT"/>
    <property type="match status" value="1"/>
</dbReference>
<dbReference type="EMBL" id="ML993579">
    <property type="protein sequence ID" value="KAF2173719.1"/>
    <property type="molecule type" value="Genomic_DNA"/>
</dbReference>
<dbReference type="CDD" id="cd04301">
    <property type="entry name" value="NAT_SF"/>
    <property type="match status" value="1"/>
</dbReference>
<dbReference type="PANTHER" id="PTHR42791:SF2">
    <property type="entry name" value="N-ACETYLTRANSFERASE DOMAIN-CONTAINING PROTEIN"/>
    <property type="match status" value="1"/>
</dbReference>
<dbReference type="InterPro" id="IPR000182">
    <property type="entry name" value="GNAT_dom"/>
</dbReference>
<dbReference type="SUPFAM" id="SSF55729">
    <property type="entry name" value="Acyl-CoA N-acyltransferases (Nat)"/>
    <property type="match status" value="1"/>
</dbReference>
<reference evidence="2" key="1">
    <citation type="journal article" date="2020" name="Stud. Mycol.">
        <title>101 Dothideomycetes genomes: a test case for predicting lifestyles and emergence of pathogens.</title>
        <authorList>
            <person name="Haridas S."/>
            <person name="Albert R."/>
            <person name="Binder M."/>
            <person name="Bloem J."/>
            <person name="Labutti K."/>
            <person name="Salamov A."/>
            <person name="Andreopoulos B."/>
            <person name="Baker S."/>
            <person name="Barry K."/>
            <person name="Bills G."/>
            <person name="Bluhm B."/>
            <person name="Cannon C."/>
            <person name="Castanera R."/>
            <person name="Culley D."/>
            <person name="Daum C."/>
            <person name="Ezra D."/>
            <person name="Gonzalez J."/>
            <person name="Henrissat B."/>
            <person name="Kuo A."/>
            <person name="Liang C."/>
            <person name="Lipzen A."/>
            <person name="Lutzoni F."/>
            <person name="Magnuson J."/>
            <person name="Mondo S."/>
            <person name="Nolan M."/>
            <person name="Ohm R."/>
            <person name="Pangilinan J."/>
            <person name="Park H.-J."/>
            <person name="Ramirez L."/>
            <person name="Alfaro M."/>
            <person name="Sun H."/>
            <person name="Tritt A."/>
            <person name="Yoshinaga Y."/>
            <person name="Zwiers L.-H."/>
            <person name="Turgeon B."/>
            <person name="Goodwin S."/>
            <person name="Spatafora J."/>
            <person name="Crous P."/>
            <person name="Grigoriev I."/>
        </authorList>
    </citation>
    <scope>NUCLEOTIDE SEQUENCE</scope>
    <source>
        <strain evidence="2">ATCC 36951</strain>
    </source>
</reference>
<keyword evidence="3" id="KW-1185">Reference proteome</keyword>
<dbReference type="OrthoDB" id="3648916at2759"/>
<evidence type="ECO:0000313" key="3">
    <source>
        <dbReference type="Proteomes" id="UP000799537"/>
    </source>
</evidence>